<reference evidence="2 3" key="1">
    <citation type="submission" date="2019-03" db="EMBL/GenBank/DDBJ databases">
        <title>Draft genome sequences of novel Actinobacteria.</title>
        <authorList>
            <person name="Sahin N."/>
            <person name="Ay H."/>
            <person name="Saygin H."/>
        </authorList>
    </citation>
    <scope>NUCLEOTIDE SEQUENCE [LARGE SCALE GENOMIC DNA]</scope>
    <source>
        <strain evidence="2 3">7K502</strain>
    </source>
</reference>
<keyword evidence="3" id="KW-1185">Reference proteome</keyword>
<comment type="caution">
    <text evidence="2">The sequence shown here is derived from an EMBL/GenBank/DDBJ whole genome shotgun (WGS) entry which is preliminary data.</text>
</comment>
<dbReference type="Pfam" id="PF01590">
    <property type="entry name" value="GAF"/>
    <property type="match status" value="1"/>
</dbReference>
<dbReference type="InterPro" id="IPR003018">
    <property type="entry name" value="GAF"/>
</dbReference>
<name>A0A4R4ZBD7_9PSEU</name>
<proteinExistence type="predicted"/>
<dbReference type="RefSeq" id="WP_132480714.1">
    <property type="nucleotide sequence ID" value="NZ_SMKW01000003.1"/>
</dbReference>
<evidence type="ECO:0000313" key="2">
    <source>
        <dbReference type="EMBL" id="TDD55565.1"/>
    </source>
</evidence>
<dbReference type="InterPro" id="IPR029016">
    <property type="entry name" value="GAF-like_dom_sf"/>
</dbReference>
<sequence length="404" mass="43633">MRTHRLDETALPVGADSRQYARAVARAHDAVVSGCRPAVSPRQLIVESWHRARRQGIDPDHGAGSRPVSAGDVERRRVTCGITEDALLVLRSGLVPAAESAGHIVVVVDVEGRVLWRDGQPGVFRRADRLGFVEGACWLEDAVGTNAIGTALVEGVPVQVRSAEHYVRSHHAWTCAAAPIRDPRDGRLLGAVDVSGPAGTMHPSTLALVRAVAGLAEAKLRDAHRTSLDRLRAVAAPLLAKIDGQALVVDPNGWVAASTGLPPLDRIALPDRLDSQQAWLPAFGACSLEPLPEGILLRPCEPDAPSAARVVVDVRRSGRAALTVHRNSGNWTYRLSGRHAEILLDLAENRAGRTAAELAGQLFGDRTRTITVRAEMSRLRKRFGDLLDHRPYRFLADLEVTALR</sequence>
<protein>
    <submittedName>
        <fullName evidence="2">GAF domain-containing protein</fullName>
    </submittedName>
</protein>
<dbReference type="OrthoDB" id="3928741at2"/>
<accession>A0A4R4ZBD7</accession>
<dbReference type="EMBL" id="SMKW01000003">
    <property type="protein sequence ID" value="TDD55565.1"/>
    <property type="molecule type" value="Genomic_DNA"/>
</dbReference>
<organism evidence="2 3">
    <name type="scientific">Saccharopolyspora elongata</name>
    <dbReference type="NCBI Taxonomy" id="2530387"/>
    <lineage>
        <taxon>Bacteria</taxon>
        <taxon>Bacillati</taxon>
        <taxon>Actinomycetota</taxon>
        <taxon>Actinomycetes</taxon>
        <taxon>Pseudonocardiales</taxon>
        <taxon>Pseudonocardiaceae</taxon>
        <taxon>Saccharopolyspora</taxon>
    </lineage>
</organism>
<evidence type="ECO:0000313" key="3">
    <source>
        <dbReference type="Proteomes" id="UP000294947"/>
    </source>
</evidence>
<gene>
    <name evidence="2" type="ORF">E1288_03725</name>
</gene>
<dbReference type="Proteomes" id="UP000294947">
    <property type="component" value="Unassembled WGS sequence"/>
</dbReference>
<feature type="domain" description="GAF" evidence="1">
    <location>
        <begin position="114"/>
        <end position="218"/>
    </location>
</feature>
<dbReference type="Gene3D" id="3.30.450.40">
    <property type="match status" value="1"/>
</dbReference>
<dbReference type="AlphaFoldDB" id="A0A4R4ZBD7"/>
<evidence type="ECO:0000259" key="1">
    <source>
        <dbReference type="Pfam" id="PF01590"/>
    </source>
</evidence>